<keyword evidence="1" id="KW-0472">Membrane</keyword>
<keyword evidence="1" id="KW-1133">Transmembrane helix</keyword>
<keyword evidence="1" id="KW-0812">Transmembrane</keyword>
<sequence length="121" mass="13884">MRCILSIMKTLYYDGSCGMCRREINHLRPRLAPKAELVDISAPDFEAPAGYTRAAMEERIHFFDGQQMQIGFAATLGYWRLAGFGWVTAVLGLPGLFHIGDFLYNRWAAWRIQRLRCSVPR</sequence>
<organism evidence="2 3">
    <name type="scientific">Spiribacter salilacus</name>
    <dbReference type="NCBI Taxonomy" id="2664894"/>
    <lineage>
        <taxon>Bacteria</taxon>
        <taxon>Pseudomonadati</taxon>
        <taxon>Pseudomonadota</taxon>
        <taxon>Gammaproteobacteria</taxon>
        <taxon>Chromatiales</taxon>
        <taxon>Ectothiorhodospiraceae</taxon>
        <taxon>Spiribacter</taxon>
    </lineage>
</organism>
<proteinExistence type="predicted"/>
<reference evidence="2 3" key="1">
    <citation type="submission" date="2019-11" db="EMBL/GenBank/DDBJ databases">
        <authorList>
            <person name="Zhang X.Y."/>
        </authorList>
    </citation>
    <scope>NUCLEOTIDE SEQUENCE [LARGE SCALE GENOMIC DNA]</scope>
    <source>
        <strain evidence="2 3">C176</strain>
    </source>
</reference>
<dbReference type="AlphaFoldDB" id="A0A6N7QST6"/>
<keyword evidence="3" id="KW-1185">Reference proteome</keyword>
<dbReference type="GO" id="GO:0015035">
    <property type="term" value="F:protein-disulfide reductase activity"/>
    <property type="evidence" value="ECO:0007669"/>
    <property type="project" value="InterPro"/>
</dbReference>
<comment type="caution">
    <text evidence="2">The sequence shown here is derived from an EMBL/GenBank/DDBJ whole genome shotgun (WGS) entry which is preliminary data.</text>
</comment>
<dbReference type="Pfam" id="PF04134">
    <property type="entry name" value="DCC1-like"/>
    <property type="match status" value="1"/>
</dbReference>
<gene>
    <name evidence="2" type="ORF">GH984_07085</name>
</gene>
<evidence type="ECO:0000313" key="2">
    <source>
        <dbReference type="EMBL" id="MRH78469.1"/>
    </source>
</evidence>
<dbReference type="InterPro" id="IPR044691">
    <property type="entry name" value="DCC1_Trx"/>
</dbReference>
<dbReference type="PANTHER" id="PTHR34290:SF2">
    <property type="entry name" value="OS04G0668800 PROTEIN"/>
    <property type="match status" value="1"/>
</dbReference>
<evidence type="ECO:0000313" key="3">
    <source>
        <dbReference type="Proteomes" id="UP000433788"/>
    </source>
</evidence>
<dbReference type="EMBL" id="WJPP01000003">
    <property type="protein sequence ID" value="MRH78469.1"/>
    <property type="molecule type" value="Genomic_DNA"/>
</dbReference>
<name>A0A6N7QST6_9GAMM</name>
<feature type="transmembrane region" description="Helical" evidence="1">
    <location>
        <begin position="84"/>
        <end position="104"/>
    </location>
</feature>
<protein>
    <submittedName>
        <fullName evidence="2">DUF393 domain-containing protein</fullName>
    </submittedName>
</protein>
<evidence type="ECO:0000256" key="1">
    <source>
        <dbReference type="SAM" id="Phobius"/>
    </source>
</evidence>
<dbReference type="InterPro" id="IPR007263">
    <property type="entry name" value="DCC1-like"/>
</dbReference>
<dbReference type="Proteomes" id="UP000433788">
    <property type="component" value="Unassembled WGS sequence"/>
</dbReference>
<dbReference type="PANTHER" id="PTHR34290">
    <property type="entry name" value="SI:CH73-390P7.2"/>
    <property type="match status" value="1"/>
</dbReference>
<accession>A0A6N7QST6</accession>